<dbReference type="PANTHER" id="PTHR18964">
    <property type="entry name" value="ROK (REPRESSOR, ORF, KINASE) FAMILY"/>
    <property type="match status" value="1"/>
</dbReference>
<comment type="caution">
    <text evidence="2">The sequence shown here is derived from an EMBL/GenBank/DDBJ whole genome shotgun (WGS) entry which is preliminary data.</text>
</comment>
<dbReference type="EMBL" id="SAYB01000003">
    <property type="protein sequence ID" value="TXJ38156.1"/>
    <property type="molecule type" value="Genomic_DNA"/>
</dbReference>
<dbReference type="AlphaFoldDB" id="A0A5C8EKA7"/>
<dbReference type="Proteomes" id="UP000322188">
    <property type="component" value="Unassembled WGS sequence"/>
</dbReference>
<name>A0A5C8EKA7_9SPIR</name>
<dbReference type="PROSITE" id="PS01125">
    <property type="entry name" value="ROK"/>
    <property type="match status" value="1"/>
</dbReference>
<dbReference type="PANTHER" id="PTHR18964:SF149">
    <property type="entry name" value="BIFUNCTIONAL UDP-N-ACETYLGLUCOSAMINE 2-EPIMERASE_N-ACETYLMANNOSAMINE KINASE"/>
    <property type="match status" value="1"/>
</dbReference>
<evidence type="ECO:0000256" key="1">
    <source>
        <dbReference type="ARBA" id="ARBA00006479"/>
    </source>
</evidence>
<reference evidence="4 5" key="1">
    <citation type="journal article" date="1992" name="Lakartidningen">
        <title>[Penicillin V and not amoxicillin is the first choice preparation in acute otitis].</title>
        <authorList>
            <person name="Kamme C."/>
            <person name="Lundgren K."/>
            <person name="Prellner K."/>
        </authorList>
    </citation>
    <scope>NUCLEOTIDE SEQUENCE [LARGE SCALE GENOMIC DNA]</scope>
    <source>
        <strain evidence="3 4">PC2022III</strain>
        <strain evidence="2 5">PC4580III</strain>
    </source>
</reference>
<organism evidence="2 5">
    <name type="scientific">Brachyspira aalborgi</name>
    <dbReference type="NCBI Taxonomy" id="29522"/>
    <lineage>
        <taxon>Bacteria</taxon>
        <taxon>Pseudomonadati</taxon>
        <taxon>Spirochaetota</taxon>
        <taxon>Spirochaetia</taxon>
        <taxon>Brachyspirales</taxon>
        <taxon>Brachyspiraceae</taxon>
        <taxon>Brachyspira</taxon>
    </lineage>
</organism>
<dbReference type="InterPro" id="IPR043129">
    <property type="entry name" value="ATPase_NBD"/>
</dbReference>
<evidence type="ECO:0000313" key="3">
    <source>
        <dbReference type="EMBL" id="TXJ59792.1"/>
    </source>
</evidence>
<dbReference type="InterPro" id="IPR049874">
    <property type="entry name" value="ROK_cs"/>
</dbReference>
<evidence type="ECO:0000313" key="5">
    <source>
        <dbReference type="Proteomes" id="UP000322814"/>
    </source>
</evidence>
<evidence type="ECO:0000313" key="2">
    <source>
        <dbReference type="EMBL" id="TXJ38156.1"/>
    </source>
</evidence>
<gene>
    <name evidence="3" type="ORF">EPJ74_07875</name>
    <name evidence="2" type="ORF">EPJ78_05500</name>
</gene>
<reference evidence="2" key="2">
    <citation type="submission" date="2019-01" db="EMBL/GenBank/DDBJ databases">
        <authorList>
            <person name="Thorell K."/>
        </authorList>
    </citation>
    <scope>NUCLEOTIDE SEQUENCE</scope>
    <source>
        <strain evidence="3">PC2022III</strain>
        <strain evidence="2">PC4580III</strain>
    </source>
</reference>
<dbReference type="Pfam" id="PF00480">
    <property type="entry name" value="ROK"/>
    <property type="match status" value="1"/>
</dbReference>
<comment type="similarity">
    <text evidence="1">Belongs to the ROK (NagC/XylR) family.</text>
</comment>
<sequence length="318" mass="33901">MKDIVIALDIGGTSMKGAIVEENGNILYKESFDVNANHTTEEHKKRIKEVVEKLKSHIPADYKAIGLGIDSPGVMNKETLHLGGAENIPGLHGLKFSDIGDLFNLTVKTVNDASAAALGEAKYGSGKEKKYQSIMFITLGTGVGGGFVLNGKLFTGALGGAGELGHVFVVPDGDRCNCGSSGCIERYASATGFINMAKQKIHKNLIPTTLTYEKLDKGKAKALFDAAKNGDILAKETIAECSYYLGMSIAQALNMLDLDLVLIGGGLCKDFDMMINDIKRGVQNYGLRMMVNNLEIKPASLGNDAGVLGCAALFFRNN</sequence>
<proteinExistence type="inferred from homology"/>
<evidence type="ECO:0000313" key="4">
    <source>
        <dbReference type="Proteomes" id="UP000322188"/>
    </source>
</evidence>
<dbReference type="SUPFAM" id="SSF53067">
    <property type="entry name" value="Actin-like ATPase domain"/>
    <property type="match status" value="1"/>
</dbReference>
<dbReference type="EMBL" id="SAYK01000007">
    <property type="protein sequence ID" value="TXJ59792.1"/>
    <property type="molecule type" value="Genomic_DNA"/>
</dbReference>
<dbReference type="Gene3D" id="3.30.420.40">
    <property type="match status" value="2"/>
</dbReference>
<dbReference type="GeneID" id="61067233"/>
<protein>
    <submittedName>
        <fullName evidence="2">ROK family protein</fullName>
    </submittedName>
</protein>
<dbReference type="Proteomes" id="UP000322814">
    <property type="component" value="Unassembled WGS sequence"/>
</dbReference>
<accession>A0A5C8EKA7</accession>
<dbReference type="RefSeq" id="WP_147560877.1">
    <property type="nucleotide sequence ID" value="NZ_SAYB01000003.1"/>
</dbReference>
<dbReference type="InterPro" id="IPR000600">
    <property type="entry name" value="ROK"/>
</dbReference>